<dbReference type="CDD" id="cd06261">
    <property type="entry name" value="TM_PBP2"/>
    <property type="match status" value="1"/>
</dbReference>
<accession>A0ABU0YUU3</accession>
<dbReference type="PANTHER" id="PTHR43848">
    <property type="entry name" value="PUTRESCINE TRANSPORT SYSTEM PERMEASE PROTEIN POTI"/>
    <property type="match status" value="1"/>
</dbReference>
<keyword evidence="3 8" id="KW-0813">Transport</keyword>
<feature type="transmembrane region" description="Helical" evidence="8">
    <location>
        <begin position="101"/>
        <end position="125"/>
    </location>
</feature>
<keyword evidence="4" id="KW-1003">Cell membrane</keyword>
<feature type="transmembrane region" description="Helical" evidence="8">
    <location>
        <begin position="187"/>
        <end position="209"/>
    </location>
</feature>
<sequence length="299" mass="32788">MRSKHVMKIMVGFYILLFFGYLFGPIIVMAITAFNPPNYPQAYPIEGFTLDWFVKLWNDRAMMDGLLNSIIIGLCVVAISVPVGLAAAIMMTQIYHRARGLFYLVTISPLLTPGVIIGISTVIFWKDVMSVTDVTKAIFYKGIILAVLGQASFISAYVLLIFMARLTRFDRAQEEAALDLGASHPQVFWHILLPFLKPAIVSAIVIAFLSSFENYNTTTFAILADKTLVTVLAGQARQGTTPALSALAVVIISFSLCGAIIYEVLKRREQRLADAARERAKIAEQAEVGGTPELATSSA</sequence>
<evidence type="ECO:0000313" key="11">
    <source>
        <dbReference type="Proteomes" id="UP001230156"/>
    </source>
</evidence>
<dbReference type="SUPFAM" id="SSF161098">
    <property type="entry name" value="MetI-like"/>
    <property type="match status" value="1"/>
</dbReference>
<proteinExistence type="inferred from homology"/>
<evidence type="ECO:0000256" key="4">
    <source>
        <dbReference type="ARBA" id="ARBA00022475"/>
    </source>
</evidence>
<keyword evidence="5 8" id="KW-0812">Transmembrane</keyword>
<evidence type="ECO:0000256" key="2">
    <source>
        <dbReference type="ARBA" id="ARBA00007069"/>
    </source>
</evidence>
<dbReference type="InterPro" id="IPR035906">
    <property type="entry name" value="MetI-like_sf"/>
</dbReference>
<dbReference type="InterPro" id="IPR051789">
    <property type="entry name" value="Bact_Polyamine_Transport"/>
</dbReference>
<dbReference type="RefSeq" id="WP_379961902.1">
    <property type="nucleotide sequence ID" value="NZ_JAUYVI010000012.1"/>
</dbReference>
<dbReference type="EMBL" id="JAUYVI010000012">
    <property type="protein sequence ID" value="MDQ7251481.1"/>
    <property type="molecule type" value="Genomic_DNA"/>
</dbReference>
<comment type="subcellular location">
    <subcellularLocation>
        <location evidence="1 8">Cell membrane</location>
        <topology evidence="1 8">Multi-pass membrane protein</topology>
    </subcellularLocation>
</comment>
<feature type="transmembrane region" description="Helical" evidence="8">
    <location>
        <begin position="137"/>
        <end position="166"/>
    </location>
</feature>
<reference evidence="11" key="1">
    <citation type="submission" date="2023-08" db="EMBL/GenBank/DDBJ databases">
        <title>Rhodospirillaceae gen. nov., a novel taxon isolated from the Yangtze River Yuezi River estuary sludge.</title>
        <authorList>
            <person name="Ruan L."/>
        </authorList>
    </citation>
    <scope>NUCLEOTIDE SEQUENCE [LARGE SCALE GENOMIC DNA]</scope>
    <source>
        <strain evidence="11">R-7</strain>
    </source>
</reference>
<gene>
    <name evidence="10" type="ORF">Q8A70_27595</name>
</gene>
<evidence type="ECO:0000313" key="10">
    <source>
        <dbReference type="EMBL" id="MDQ7251481.1"/>
    </source>
</evidence>
<keyword evidence="11" id="KW-1185">Reference proteome</keyword>
<dbReference type="PROSITE" id="PS50928">
    <property type="entry name" value="ABC_TM1"/>
    <property type="match status" value="1"/>
</dbReference>
<feature type="transmembrane region" description="Helical" evidence="8">
    <location>
        <begin position="66"/>
        <end position="89"/>
    </location>
</feature>
<dbReference type="Pfam" id="PF00528">
    <property type="entry name" value="BPD_transp_1"/>
    <property type="match status" value="1"/>
</dbReference>
<feature type="transmembrane region" description="Helical" evidence="8">
    <location>
        <begin position="243"/>
        <end position="262"/>
    </location>
</feature>
<evidence type="ECO:0000256" key="7">
    <source>
        <dbReference type="ARBA" id="ARBA00023136"/>
    </source>
</evidence>
<evidence type="ECO:0000256" key="5">
    <source>
        <dbReference type="ARBA" id="ARBA00022692"/>
    </source>
</evidence>
<name>A0ABU0YUU3_9PROT</name>
<comment type="similarity">
    <text evidence="2">Belongs to the binding-protein-dependent transport system permease family. CysTW subfamily.</text>
</comment>
<evidence type="ECO:0000256" key="3">
    <source>
        <dbReference type="ARBA" id="ARBA00022448"/>
    </source>
</evidence>
<dbReference type="InterPro" id="IPR000515">
    <property type="entry name" value="MetI-like"/>
</dbReference>
<organism evidence="10 11">
    <name type="scientific">Dongia sedimenti</name>
    <dbReference type="NCBI Taxonomy" id="3064282"/>
    <lineage>
        <taxon>Bacteria</taxon>
        <taxon>Pseudomonadati</taxon>
        <taxon>Pseudomonadota</taxon>
        <taxon>Alphaproteobacteria</taxon>
        <taxon>Rhodospirillales</taxon>
        <taxon>Dongiaceae</taxon>
        <taxon>Dongia</taxon>
    </lineage>
</organism>
<comment type="caution">
    <text evidence="10">The sequence shown here is derived from an EMBL/GenBank/DDBJ whole genome shotgun (WGS) entry which is preliminary data.</text>
</comment>
<keyword evidence="7 8" id="KW-0472">Membrane</keyword>
<evidence type="ECO:0000256" key="8">
    <source>
        <dbReference type="RuleBase" id="RU363032"/>
    </source>
</evidence>
<protein>
    <submittedName>
        <fullName evidence="10">ABC transporter permease</fullName>
    </submittedName>
</protein>
<feature type="domain" description="ABC transmembrane type-1" evidence="9">
    <location>
        <begin position="66"/>
        <end position="262"/>
    </location>
</feature>
<evidence type="ECO:0000256" key="1">
    <source>
        <dbReference type="ARBA" id="ARBA00004651"/>
    </source>
</evidence>
<dbReference type="Gene3D" id="1.10.3720.10">
    <property type="entry name" value="MetI-like"/>
    <property type="match status" value="1"/>
</dbReference>
<feature type="transmembrane region" description="Helical" evidence="8">
    <location>
        <begin position="12"/>
        <end position="34"/>
    </location>
</feature>
<evidence type="ECO:0000256" key="6">
    <source>
        <dbReference type="ARBA" id="ARBA00022989"/>
    </source>
</evidence>
<evidence type="ECO:0000259" key="9">
    <source>
        <dbReference type="PROSITE" id="PS50928"/>
    </source>
</evidence>
<dbReference type="PANTHER" id="PTHR43848:SF2">
    <property type="entry name" value="PUTRESCINE TRANSPORT SYSTEM PERMEASE PROTEIN POTI"/>
    <property type="match status" value="1"/>
</dbReference>
<keyword evidence="6 8" id="KW-1133">Transmembrane helix</keyword>
<dbReference type="Proteomes" id="UP001230156">
    <property type="component" value="Unassembled WGS sequence"/>
</dbReference>